<evidence type="ECO:0000256" key="1">
    <source>
        <dbReference type="ARBA" id="ARBA00022490"/>
    </source>
</evidence>
<dbReference type="InterPro" id="IPR019382">
    <property type="entry name" value="eIF3l"/>
</dbReference>
<accession>A0A7S0GKJ9</accession>
<reference evidence="5" key="1">
    <citation type="submission" date="2021-01" db="EMBL/GenBank/DDBJ databases">
        <authorList>
            <person name="Corre E."/>
            <person name="Pelletier E."/>
            <person name="Niang G."/>
            <person name="Scheremetjew M."/>
            <person name="Finn R."/>
            <person name="Kale V."/>
            <person name="Holt S."/>
            <person name="Cochrane G."/>
            <person name="Meng A."/>
            <person name="Brown T."/>
            <person name="Cohen L."/>
        </authorList>
    </citation>
    <scope>NUCLEOTIDE SEQUENCE</scope>
    <source>
        <strain evidence="5">CCAP1064/1</strain>
    </source>
</reference>
<evidence type="ECO:0000256" key="4">
    <source>
        <dbReference type="HAMAP-Rule" id="MF_03011"/>
    </source>
</evidence>
<dbReference type="GO" id="GO:0003743">
    <property type="term" value="F:translation initiation factor activity"/>
    <property type="evidence" value="ECO:0007669"/>
    <property type="project" value="UniProtKB-UniRule"/>
</dbReference>
<sequence length="531" mass="59940">MSEIDACLPAPLKDFVFDLHDSARRSFVVTEQEALYTGEFRELTSKYFSNTAWPSTDSVSSECGADPLFLALYKELTHRHLHSISRPQVRDRIDGWRVYRALFDQLLKEADAASEEGAEVQELYILPTWAFDIMHEFVYQFQGFCQFRTTSASNASQAAKKEDDGNNGQNKSHHLNETMDVLTSNRDAWAVETVLFYLHRLVVFAGGNAPTKAHYHLGVFARVALSRMECLLGDYRACLSAVSPIVEERAVVDTVFSARLSLAYHAGVSYLMLRRYRDAARTLGSICSALQRAFKTGQIGGRNNNQTHGGNANVHNDQSRKINDRMIALLAIVTHVCPATWITIDDERVSKLIREKHGSQLAKIEAGEEGYEDLFMFACPKFVSPAVPDYGGVTKSHAANHDVYRLQVRQFMLEMNQHATLRKLRSYMKLYSSIGVEKLAAFNDVPKEEFVDMLLCYKHRMRQLEVVPGESEGEAAGEEAKDALDIHFFLDADVVHVDEAAKQRRFEKFFLTQISLSGEISREAELIKATI</sequence>
<dbReference type="GO" id="GO:0016282">
    <property type="term" value="C:eukaryotic 43S preinitiation complex"/>
    <property type="evidence" value="ECO:0007669"/>
    <property type="project" value="UniProtKB-UniRule"/>
</dbReference>
<proteinExistence type="inferred from homology"/>
<comment type="subunit">
    <text evidence="4">Component of the eukaryotic translation initiation factor 3 (eIF-3) complex.</text>
</comment>
<dbReference type="HAMAP" id="MF_03011">
    <property type="entry name" value="eIF3l"/>
    <property type="match status" value="1"/>
</dbReference>
<comment type="subcellular location">
    <subcellularLocation>
        <location evidence="4">Cytoplasm</location>
    </subcellularLocation>
</comment>
<name>A0A7S0GKJ9_9STRA</name>
<keyword evidence="1 4" id="KW-0963">Cytoplasm</keyword>
<gene>
    <name evidence="5" type="ORF">PINE0816_LOCUS21703</name>
</gene>
<dbReference type="PANTHER" id="PTHR13242:SF0">
    <property type="entry name" value="EUKARYOTIC TRANSLATION INITIATION FACTOR 3 SUBUNIT L"/>
    <property type="match status" value="1"/>
</dbReference>
<comment type="similarity">
    <text evidence="4">Belongs to the eIF-3 subunit L family.</text>
</comment>
<evidence type="ECO:0000313" key="5">
    <source>
        <dbReference type="EMBL" id="CAD8425543.1"/>
    </source>
</evidence>
<keyword evidence="3 4" id="KW-0648">Protein biosynthesis</keyword>
<keyword evidence="2 4" id="KW-0396">Initiation factor</keyword>
<dbReference type="PANTHER" id="PTHR13242">
    <property type="entry name" value="EUKARYOTIC TRANSLATION INITIATION FACTOR 3"/>
    <property type="match status" value="1"/>
</dbReference>
<comment type="function">
    <text evidence="4">Component of the eukaryotic translation initiation factor 3 (eIF-3) complex, which is involved in protein synthesis of a specialized repertoire of mRNAs and, together with other initiation factors, stimulates binding of mRNA and methionyl-tRNAi to the 40S ribosome. The eIF-3 complex specifically targets and initiates translation of a subset of mRNAs involved in cell proliferation.</text>
</comment>
<protein>
    <recommendedName>
        <fullName evidence="4">Eukaryotic translation initiation factor 3 subunit L</fullName>
        <shortName evidence="4">eIF3l</shortName>
    </recommendedName>
</protein>
<dbReference type="EMBL" id="HBEL01046659">
    <property type="protein sequence ID" value="CAD8425543.1"/>
    <property type="molecule type" value="Transcribed_RNA"/>
</dbReference>
<dbReference type="GO" id="GO:0005852">
    <property type="term" value="C:eukaryotic translation initiation factor 3 complex"/>
    <property type="evidence" value="ECO:0007669"/>
    <property type="project" value="UniProtKB-UniRule"/>
</dbReference>
<organism evidence="5">
    <name type="scientific">Proboscia inermis</name>
    <dbReference type="NCBI Taxonomy" id="420281"/>
    <lineage>
        <taxon>Eukaryota</taxon>
        <taxon>Sar</taxon>
        <taxon>Stramenopiles</taxon>
        <taxon>Ochrophyta</taxon>
        <taxon>Bacillariophyta</taxon>
        <taxon>Coscinodiscophyceae</taxon>
        <taxon>Rhizosoleniophycidae</taxon>
        <taxon>Rhizosoleniales</taxon>
        <taxon>Rhizosoleniaceae</taxon>
        <taxon>Proboscia</taxon>
    </lineage>
</organism>
<evidence type="ECO:0000256" key="2">
    <source>
        <dbReference type="ARBA" id="ARBA00022540"/>
    </source>
</evidence>
<evidence type="ECO:0000256" key="3">
    <source>
        <dbReference type="ARBA" id="ARBA00022917"/>
    </source>
</evidence>
<dbReference type="AlphaFoldDB" id="A0A7S0GKJ9"/>
<dbReference type="GO" id="GO:0033290">
    <property type="term" value="C:eukaryotic 48S preinitiation complex"/>
    <property type="evidence" value="ECO:0007669"/>
    <property type="project" value="UniProtKB-UniRule"/>
</dbReference>
<dbReference type="GO" id="GO:0001732">
    <property type="term" value="P:formation of cytoplasmic translation initiation complex"/>
    <property type="evidence" value="ECO:0007669"/>
    <property type="project" value="UniProtKB-UniRule"/>
</dbReference>
<dbReference type="Pfam" id="PF10255">
    <property type="entry name" value="Paf67"/>
    <property type="match status" value="1"/>
</dbReference>